<dbReference type="Gene3D" id="3.30.420.10">
    <property type="entry name" value="Ribonuclease H-like superfamily/Ribonuclease H"/>
    <property type="match status" value="1"/>
</dbReference>
<dbReference type="InterPro" id="IPR013103">
    <property type="entry name" value="RVT_2"/>
</dbReference>
<evidence type="ECO:0000313" key="4">
    <source>
        <dbReference type="Proteomes" id="UP000308730"/>
    </source>
</evidence>
<dbReference type="Pfam" id="PF25597">
    <property type="entry name" value="SH3_retrovirus"/>
    <property type="match status" value="1"/>
</dbReference>
<dbReference type="InterPro" id="IPR036397">
    <property type="entry name" value="RNaseH_sf"/>
</dbReference>
<dbReference type="EMBL" id="SGPM01000529">
    <property type="protein sequence ID" value="THH19598.1"/>
    <property type="molecule type" value="Genomic_DNA"/>
</dbReference>
<dbReference type="GO" id="GO:0015074">
    <property type="term" value="P:DNA integration"/>
    <property type="evidence" value="ECO:0007669"/>
    <property type="project" value="InterPro"/>
</dbReference>
<feature type="domain" description="Integrase catalytic" evidence="2">
    <location>
        <begin position="1"/>
        <end position="149"/>
    </location>
</feature>
<sequence>KSLGGSEYAVLFLDDKTDEVTVEAMAHKSETLQHFRHWIAWAKRQRGMKTLGEFQSDRGGEFMSKEFTKLLKDEGAVRRATVHDSPPQNGKSERQIRTLIEHTRALLLDAGAPKFLWAECLKHVAYIRNRTTTKNTPGSTPHELATGEKPNVSALPRWYSSVWVMIEGTPKLEAKSKEGRWVGYDAVSKGHRIYWAGKRKVSVERNIRFPDAPVTAEIVEIPGVGENLPAPASQSISTAPTAIPPPIPPPAQVIPPVNAAVRPLDAIAAPSEAKVVPPKIEPVAEENEEEEGRGKRVRHPSRWVRDIQGTTGGRGAQIVPKSILHGGGVLPGGGAMVAVEGESLDGWEADEDPIFALAAMVGDEPSYREAMRGPESEGWRKAEEEEIARLEETGTFELVERPDGANIVGSVWVLKKKRDENNKVLKLKARLCAQGFSQVFGVDYDQTAAPTARLSSLRFVLALATKNDWEIHQIDFKNAYLNGDLDETIYMRQPPGFVVPGRENDVWRLRKALYGLKQAGRQWYKKVREMCEDLDLRRSDYDPGVFHLISPELTVIIVIHVDDFTLVTNNLAIMQRLKSELAEHYELADMGNARWLLGFEIQRDRIARNVSMNQSAYVDTLISRFKMEEAHPAATPLDPAVNLFMPVTAEDRDAMASRPYAQLIGSLMYAAIGTRPDIMFAVSTLARFMSDPSVIHWEAGNRVLRYLKGTRDQRLTFRGDAPAVLTGFTDADWASQPHRHSISGFTFMYAGGAISWGSHKQGLIALSSTEAEYIAASDACRELVYLRSLVLELTGETTSSPITLYCDNQSAIKIALNGLLHARTKHIDIRYQYIRQVVERGLTELVYCPTNEMIADVFTKALVRSRIQYLAGELGMTSQA</sequence>
<dbReference type="Proteomes" id="UP000308730">
    <property type="component" value="Unassembled WGS sequence"/>
</dbReference>
<dbReference type="PANTHER" id="PTHR11439">
    <property type="entry name" value="GAG-POL-RELATED RETROTRANSPOSON"/>
    <property type="match status" value="1"/>
</dbReference>
<dbReference type="AlphaFoldDB" id="A0A4S4M556"/>
<evidence type="ECO:0000256" key="1">
    <source>
        <dbReference type="ARBA" id="ARBA00022884"/>
    </source>
</evidence>
<reference evidence="3 4" key="1">
    <citation type="submission" date="2019-02" db="EMBL/GenBank/DDBJ databases">
        <title>Genome sequencing of the rare red list fungi Antrodiella citrinella (Flaviporus citrinellus).</title>
        <authorList>
            <person name="Buettner E."/>
            <person name="Kellner H."/>
        </authorList>
    </citation>
    <scope>NUCLEOTIDE SEQUENCE [LARGE SCALE GENOMIC DNA]</scope>
    <source>
        <strain evidence="3 4">DSM 108506</strain>
    </source>
</reference>
<dbReference type="InterPro" id="IPR043502">
    <property type="entry name" value="DNA/RNA_pol_sf"/>
</dbReference>
<comment type="caution">
    <text evidence="3">The sequence shown here is derived from an EMBL/GenBank/DDBJ whole genome shotgun (WGS) entry which is preliminary data.</text>
</comment>
<organism evidence="3 4">
    <name type="scientific">Antrodiella citrinella</name>
    <dbReference type="NCBI Taxonomy" id="2447956"/>
    <lineage>
        <taxon>Eukaryota</taxon>
        <taxon>Fungi</taxon>
        <taxon>Dikarya</taxon>
        <taxon>Basidiomycota</taxon>
        <taxon>Agaricomycotina</taxon>
        <taxon>Agaricomycetes</taxon>
        <taxon>Polyporales</taxon>
        <taxon>Steccherinaceae</taxon>
        <taxon>Antrodiella</taxon>
    </lineage>
</organism>
<name>A0A4S4M556_9APHY</name>
<dbReference type="InterPro" id="IPR012337">
    <property type="entry name" value="RNaseH-like_sf"/>
</dbReference>
<dbReference type="OrthoDB" id="2801217at2759"/>
<dbReference type="SUPFAM" id="SSF53098">
    <property type="entry name" value="Ribonuclease H-like"/>
    <property type="match status" value="1"/>
</dbReference>
<dbReference type="GO" id="GO:0003723">
    <property type="term" value="F:RNA binding"/>
    <property type="evidence" value="ECO:0007669"/>
    <property type="project" value="UniProtKB-KW"/>
</dbReference>
<evidence type="ECO:0000313" key="3">
    <source>
        <dbReference type="EMBL" id="THH19598.1"/>
    </source>
</evidence>
<dbReference type="GO" id="GO:0005634">
    <property type="term" value="C:nucleus"/>
    <property type="evidence" value="ECO:0007669"/>
    <property type="project" value="UniProtKB-ARBA"/>
</dbReference>
<gene>
    <name evidence="3" type="ORF">EUX98_g8738</name>
</gene>
<dbReference type="InterPro" id="IPR001584">
    <property type="entry name" value="Integrase_cat-core"/>
</dbReference>
<proteinExistence type="predicted"/>
<dbReference type="CDD" id="cd09272">
    <property type="entry name" value="RNase_HI_RT_Ty1"/>
    <property type="match status" value="1"/>
</dbReference>
<keyword evidence="4" id="KW-1185">Reference proteome</keyword>
<feature type="non-terminal residue" evidence="3">
    <location>
        <position position="1"/>
    </location>
</feature>
<dbReference type="PANTHER" id="PTHR11439:SF467">
    <property type="entry name" value="INTEGRASE CATALYTIC DOMAIN-CONTAINING PROTEIN"/>
    <property type="match status" value="1"/>
</dbReference>
<accession>A0A4S4M556</accession>
<protein>
    <recommendedName>
        <fullName evidence="2">Integrase catalytic domain-containing protein</fullName>
    </recommendedName>
</protein>
<dbReference type="Pfam" id="PF07727">
    <property type="entry name" value="RVT_2"/>
    <property type="match status" value="1"/>
</dbReference>
<dbReference type="InterPro" id="IPR057670">
    <property type="entry name" value="SH3_retrovirus"/>
</dbReference>
<dbReference type="SUPFAM" id="SSF56672">
    <property type="entry name" value="DNA/RNA polymerases"/>
    <property type="match status" value="1"/>
</dbReference>
<keyword evidence="1" id="KW-0694">RNA-binding</keyword>
<evidence type="ECO:0000259" key="2">
    <source>
        <dbReference type="PROSITE" id="PS50994"/>
    </source>
</evidence>
<dbReference type="PROSITE" id="PS50994">
    <property type="entry name" value="INTEGRASE"/>
    <property type="match status" value="1"/>
</dbReference>